<comment type="caution">
    <text evidence="1">The sequence shown here is derived from an EMBL/GenBank/DDBJ whole genome shotgun (WGS) entry which is preliminary data.</text>
</comment>
<gene>
    <name evidence="1" type="ORF">HD596_009382</name>
</gene>
<dbReference type="EMBL" id="JACHMB010000001">
    <property type="protein sequence ID" value="MBB5782626.1"/>
    <property type="molecule type" value="Genomic_DNA"/>
</dbReference>
<dbReference type="AlphaFoldDB" id="A0A7W9GFA2"/>
<sequence>MSEYITTDASDCYHSSEECEAFKAGRRGSDAAGYRLHEIRRVTAEQAEGQRKTACPVCAERAAEGAPP</sequence>
<name>A0A7W9GFA2_9ACTN</name>
<accession>A0A7W9GFA2</accession>
<organism evidence="1 2">
    <name type="scientific">Nonomuraea jabiensis</name>
    <dbReference type="NCBI Taxonomy" id="882448"/>
    <lineage>
        <taxon>Bacteria</taxon>
        <taxon>Bacillati</taxon>
        <taxon>Actinomycetota</taxon>
        <taxon>Actinomycetes</taxon>
        <taxon>Streptosporangiales</taxon>
        <taxon>Streptosporangiaceae</taxon>
        <taxon>Nonomuraea</taxon>
    </lineage>
</organism>
<keyword evidence="2" id="KW-1185">Reference proteome</keyword>
<evidence type="ECO:0000313" key="1">
    <source>
        <dbReference type="EMBL" id="MBB5782626.1"/>
    </source>
</evidence>
<dbReference type="Proteomes" id="UP000579153">
    <property type="component" value="Unassembled WGS sequence"/>
</dbReference>
<protein>
    <submittedName>
        <fullName evidence="1">Uncharacterized protein</fullName>
    </submittedName>
</protein>
<evidence type="ECO:0000313" key="2">
    <source>
        <dbReference type="Proteomes" id="UP000579153"/>
    </source>
</evidence>
<reference evidence="1 2" key="1">
    <citation type="submission" date="2020-08" db="EMBL/GenBank/DDBJ databases">
        <title>Sequencing the genomes of 1000 actinobacteria strains.</title>
        <authorList>
            <person name="Klenk H.-P."/>
        </authorList>
    </citation>
    <scope>NUCLEOTIDE SEQUENCE [LARGE SCALE GENOMIC DNA]</scope>
    <source>
        <strain evidence="1 2">DSM 45507</strain>
    </source>
</reference>
<dbReference type="RefSeq" id="WP_185075674.1">
    <property type="nucleotide sequence ID" value="NZ_JACHMB010000001.1"/>
</dbReference>
<proteinExistence type="predicted"/>